<name>A0A7Y9KA92_9ACTN</name>
<evidence type="ECO:0000256" key="1">
    <source>
        <dbReference type="ARBA" id="ARBA00000085"/>
    </source>
</evidence>
<dbReference type="CDD" id="cd00082">
    <property type="entry name" value="HisKA"/>
    <property type="match status" value="1"/>
</dbReference>
<dbReference type="GO" id="GO:0000155">
    <property type="term" value="F:phosphorelay sensor kinase activity"/>
    <property type="evidence" value="ECO:0007669"/>
    <property type="project" value="InterPro"/>
</dbReference>
<evidence type="ECO:0000313" key="15">
    <source>
        <dbReference type="Proteomes" id="UP000591272"/>
    </source>
</evidence>
<dbReference type="Gene3D" id="1.10.287.130">
    <property type="match status" value="1"/>
</dbReference>
<dbReference type="Pfam" id="PF02518">
    <property type="entry name" value="HATPase_c"/>
    <property type="match status" value="1"/>
</dbReference>
<dbReference type="SMART" id="SM00388">
    <property type="entry name" value="HisKA"/>
    <property type="match status" value="1"/>
</dbReference>
<evidence type="ECO:0000256" key="10">
    <source>
        <dbReference type="ARBA" id="ARBA00023136"/>
    </source>
</evidence>
<keyword evidence="10 11" id="KW-0472">Membrane</keyword>
<dbReference type="InterPro" id="IPR036890">
    <property type="entry name" value="HATPase_C_sf"/>
</dbReference>
<dbReference type="InterPro" id="IPR003661">
    <property type="entry name" value="HisK_dim/P_dom"/>
</dbReference>
<keyword evidence="8 11" id="KW-1133">Transmembrane helix</keyword>
<dbReference type="SMART" id="SM00304">
    <property type="entry name" value="HAMP"/>
    <property type="match status" value="1"/>
</dbReference>
<comment type="catalytic activity">
    <reaction evidence="1">
        <text>ATP + protein L-histidine = ADP + protein N-phospho-L-histidine.</text>
        <dbReference type="EC" id="2.7.13.3"/>
    </reaction>
</comment>
<evidence type="ECO:0000256" key="5">
    <source>
        <dbReference type="ARBA" id="ARBA00022679"/>
    </source>
</evidence>
<evidence type="ECO:0000256" key="9">
    <source>
        <dbReference type="ARBA" id="ARBA00023012"/>
    </source>
</evidence>
<evidence type="ECO:0000256" key="8">
    <source>
        <dbReference type="ARBA" id="ARBA00022989"/>
    </source>
</evidence>
<dbReference type="Proteomes" id="UP000591272">
    <property type="component" value="Unassembled WGS sequence"/>
</dbReference>
<dbReference type="Gene3D" id="6.10.340.10">
    <property type="match status" value="1"/>
</dbReference>
<dbReference type="PANTHER" id="PTHR45436">
    <property type="entry name" value="SENSOR HISTIDINE KINASE YKOH"/>
    <property type="match status" value="1"/>
</dbReference>
<evidence type="ECO:0000256" key="7">
    <source>
        <dbReference type="ARBA" id="ARBA00022777"/>
    </source>
</evidence>
<keyword evidence="15" id="KW-1185">Reference proteome</keyword>
<dbReference type="InterPro" id="IPR036097">
    <property type="entry name" value="HisK_dim/P_sf"/>
</dbReference>
<dbReference type="GO" id="GO:0005886">
    <property type="term" value="C:plasma membrane"/>
    <property type="evidence" value="ECO:0007669"/>
    <property type="project" value="UniProtKB-SubCell"/>
</dbReference>
<dbReference type="EMBL" id="JACCBT010000001">
    <property type="protein sequence ID" value="NYE11557.1"/>
    <property type="molecule type" value="Genomic_DNA"/>
</dbReference>
<evidence type="ECO:0000256" key="11">
    <source>
        <dbReference type="SAM" id="Phobius"/>
    </source>
</evidence>
<feature type="domain" description="Histidine kinase" evidence="12">
    <location>
        <begin position="179"/>
        <end position="384"/>
    </location>
</feature>
<dbReference type="CDD" id="cd00075">
    <property type="entry name" value="HATPase"/>
    <property type="match status" value="1"/>
</dbReference>
<evidence type="ECO:0000256" key="4">
    <source>
        <dbReference type="ARBA" id="ARBA00022553"/>
    </source>
</evidence>
<dbReference type="PROSITE" id="PS50109">
    <property type="entry name" value="HIS_KIN"/>
    <property type="match status" value="1"/>
</dbReference>
<dbReference type="CDD" id="cd06225">
    <property type="entry name" value="HAMP"/>
    <property type="match status" value="1"/>
</dbReference>
<feature type="domain" description="HAMP" evidence="13">
    <location>
        <begin position="118"/>
        <end position="171"/>
    </location>
</feature>
<dbReference type="Pfam" id="PF00512">
    <property type="entry name" value="HisKA"/>
    <property type="match status" value="1"/>
</dbReference>
<dbReference type="InterPro" id="IPR005467">
    <property type="entry name" value="His_kinase_dom"/>
</dbReference>
<gene>
    <name evidence="14" type="ORF">BJ999_001853</name>
</gene>
<comment type="subcellular location">
    <subcellularLocation>
        <location evidence="2">Cell membrane</location>
    </subcellularLocation>
</comment>
<evidence type="ECO:0000313" key="14">
    <source>
        <dbReference type="EMBL" id="NYE11557.1"/>
    </source>
</evidence>
<protein>
    <recommendedName>
        <fullName evidence="3">histidine kinase</fullName>
        <ecNumber evidence="3">2.7.13.3</ecNumber>
    </recommendedName>
</protein>
<dbReference type="PROSITE" id="PS50885">
    <property type="entry name" value="HAMP"/>
    <property type="match status" value="1"/>
</dbReference>
<dbReference type="InterPro" id="IPR003660">
    <property type="entry name" value="HAMP_dom"/>
</dbReference>
<evidence type="ECO:0000256" key="3">
    <source>
        <dbReference type="ARBA" id="ARBA00012438"/>
    </source>
</evidence>
<sequence length="384" mass="41635">MTVRARMTLLYGGLFAVITLSVLGAVLWIQRRIVNDRVQDVPMKSRFDVVPCGQGHGVPCPPQRPIEFADPGPREGPKEGVGREQFQESLVGSQRLVMLVAIVVIVVLAFAVCWWLTGRLLRPLHRITATARRLSLSTLDERIALDGPQDELRELADTFDAMIDRLEKAVDSQRRFVANASHELRTPLAIQRTAVEVGLADPSPERLAEVREEMLRNTRRSERLIEGLLVLAQGERGLDARAPVDLEAVVGQVVEDNAADAGRGRISVAADTRPVTVAGDEVLLTRMVANLVQNAIRHNRPGGDVSVGLSEEALVVRNTGPRVPAEKVDELFEPFRRLHADRTGSSQGAGLGLSIVAAIARAHGGHVRATANPDGGLSVIVALT</sequence>
<dbReference type="InterPro" id="IPR003594">
    <property type="entry name" value="HATPase_dom"/>
</dbReference>
<keyword evidence="7 14" id="KW-0418">Kinase</keyword>
<dbReference type="PANTHER" id="PTHR45436:SF5">
    <property type="entry name" value="SENSOR HISTIDINE KINASE TRCS"/>
    <property type="match status" value="1"/>
</dbReference>
<keyword evidence="4" id="KW-0597">Phosphoprotein</keyword>
<dbReference type="SUPFAM" id="SSF47384">
    <property type="entry name" value="Homodimeric domain of signal transducing histidine kinase"/>
    <property type="match status" value="1"/>
</dbReference>
<keyword evidence="5" id="KW-0808">Transferase</keyword>
<keyword evidence="9" id="KW-0902">Two-component regulatory system</keyword>
<dbReference type="InterPro" id="IPR004358">
    <property type="entry name" value="Sig_transdc_His_kin-like_C"/>
</dbReference>
<keyword evidence="6 11" id="KW-0812">Transmembrane</keyword>
<dbReference type="Gene3D" id="3.30.565.10">
    <property type="entry name" value="Histidine kinase-like ATPase, C-terminal domain"/>
    <property type="match status" value="1"/>
</dbReference>
<dbReference type="SUPFAM" id="SSF55874">
    <property type="entry name" value="ATPase domain of HSP90 chaperone/DNA topoisomerase II/histidine kinase"/>
    <property type="match status" value="1"/>
</dbReference>
<dbReference type="RefSeq" id="WP_179832918.1">
    <property type="nucleotide sequence ID" value="NZ_BMRD01000012.1"/>
</dbReference>
<dbReference type="PRINTS" id="PR00344">
    <property type="entry name" value="BCTRLSENSOR"/>
</dbReference>
<comment type="caution">
    <text evidence="14">The sequence shown here is derived from an EMBL/GenBank/DDBJ whole genome shotgun (WGS) entry which is preliminary data.</text>
</comment>
<dbReference type="SMART" id="SM00387">
    <property type="entry name" value="HATPase_c"/>
    <property type="match status" value="1"/>
</dbReference>
<dbReference type="SUPFAM" id="SSF158472">
    <property type="entry name" value="HAMP domain-like"/>
    <property type="match status" value="1"/>
</dbReference>
<proteinExistence type="predicted"/>
<feature type="transmembrane region" description="Helical" evidence="11">
    <location>
        <begin position="9"/>
        <end position="29"/>
    </location>
</feature>
<feature type="transmembrane region" description="Helical" evidence="11">
    <location>
        <begin position="96"/>
        <end position="117"/>
    </location>
</feature>
<evidence type="ECO:0000256" key="2">
    <source>
        <dbReference type="ARBA" id="ARBA00004236"/>
    </source>
</evidence>
<dbReference type="EC" id="2.7.13.3" evidence="3"/>
<evidence type="ECO:0000259" key="12">
    <source>
        <dbReference type="PROSITE" id="PS50109"/>
    </source>
</evidence>
<reference evidence="14 15" key="1">
    <citation type="submission" date="2020-07" db="EMBL/GenBank/DDBJ databases">
        <title>Sequencing the genomes of 1000 actinobacteria strains.</title>
        <authorList>
            <person name="Klenk H.-P."/>
        </authorList>
    </citation>
    <scope>NUCLEOTIDE SEQUENCE [LARGE SCALE GENOMIC DNA]</scope>
    <source>
        <strain evidence="14 15">DSM 43461</strain>
    </source>
</reference>
<dbReference type="InterPro" id="IPR050428">
    <property type="entry name" value="TCS_sensor_his_kinase"/>
</dbReference>
<evidence type="ECO:0000259" key="13">
    <source>
        <dbReference type="PROSITE" id="PS50885"/>
    </source>
</evidence>
<organism evidence="14 15">
    <name type="scientific">Actinomadura citrea</name>
    <dbReference type="NCBI Taxonomy" id="46158"/>
    <lineage>
        <taxon>Bacteria</taxon>
        <taxon>Bacillati</taxon>
        <taxon>Actinomycetota</taxon>
        <taxon>Actinomycetes</taxon>
        <taxon>Streptosporangiales</taxon>
        <taxon>Thermomonosporaceae</taxon>
        <taxon>Actinomadura</taxon>
    </lineage>
</organism>
<evidence type="ECO:0000256" key="6">
    <source>
        <dbReference type="ARBA" id="ARBA00022692"/>
    </source>
</evidence>
<dbReference type="AlphaFoldDB" id="A0A7Y9KA92"/>
<accession>A0A7Y9KA92</accession>
<dbReference type="Pfam" id="PF00672">
    <property type="entry name" value="HAMP"/>
    <property type="match status" value="1"/>
</dbReference>